<comment type="caution">
    <text evidence="1">The sequence shown here is derived from an EMBL/GenBank/DDBJ whole genome shotgun (WGS) entry which is preliminary data.</text>
</comment>
<organism evidence="1 2">
    <name type="scientific">Tateyamaria armeniaca</name>
    <dbReference type="NCBI Taxonomy" id="2518930"/>
    <lineage>
        <taxon>Bacteria</taxon>
        <taxon>Pseudomonadati</taxon>
        <taxon>Pseudomonadota</taxon>
        <taxon>Alphaproteobacteria</taxon>
        <taxon>Rhodobacterales</taxon>
        <taxon>Roseobacteraceae</taxon>
        <taxon>Tateyamaria</taxon>
    </lineage>
</organism>
<gene>
    <name evidence="1" type="ORF">ACERZ8_00910</name>
</gene>
<keyword evidence="2" id="KW-1185">Reference proteome</keyword>
<protein>
    <submittedName>
        <fullName evidence="1">Uncharacterized protein</fullName>
    </submittedName>
</protein>
<proteinExistence type="predicted"/>
<dbReference type="Proteomes" id="UP001627408">
    <property type="component" value="Unassembled WGS sequence"/>
</dbReference>
<evidence type="ECO:0000313" key="1">
    <source>
        <dbReference type="EMBL" id="MFL4468499.1"/>
    </source>
</evidence>
<evidence type="ECO:0000313" key="2">
    <source>
        <dbReference type="Proteomes" id="UP001627408"/>
    </source>
</evidence>
<sequence length="270" mass="30253">MTTAKRRVVGGQSLDVSHSDLFGTFAIGISQAAARTVGLQPVVYHYRSELADSLSEKIQEKMEEVRALLGVLAYLEASVGAPDKFRTTHELRASGYVSTTSERAVRLIEALPKTTRKQLFDAVTELPRSTSWNLIDWLDHFGDHFQTADGQAQIGTLSYYMQNEWRVGRMQFGDREVVGLDDTSHPAILEVRDVLSLIDTSFFTPTILSECALLATVQNHYFFDHVVEVICPRAATRDVEVILQNTDPNQFVRTSHRFAANSVFERKTVG</sequence>
<dbReference type="RefSeq" id="WP_407590248.1">
    <property type="nucleotide sequence ID" value="NZ_JBHDIY010000002.1"/>
</dbReference>
<dbReference type="EMBL" id="JBHDIY010000002">
    <property type="protein sequence ID" value="MFL4468499.1"/>
    <property type="molecule type" value="Genomic_DNA"/>
</dbReference>
<accession>A0ABW8UQY7</accession>
<reference evidence="1 2" key="1">
    <citation type="submission" date="2024-08" db="EMBL/GenBank/DDBJ databases">
        <title>Tateyamaria sp. nov., isolated from marine algae.</title>
        <authorList>
            <person name="Choi B.J."/>
            <person name="Kim J.M."/>
            <person name="Lee J.K."/>
            <person name="Choi D.G."/>
            <person name="Bayburt H."/>
            <person name="Baek J.H."/>
            <person name="Han D.M."/>
            <person name="Jeon C.O."/>
        </authorList>
    </citation>
    <scope>NUCLEOTIDE SEQUENCE [LARGE SCALE GENOMIC DNA]</scope>
    <source>
        <strain evidence="1 2">KMU-156</strain>
    </source>
</reference>
<name>A0ABW8UQY7_9RHOB</name>